<dbReference type="Pfam" id="PF00295">
    <property type="entry name" value="Glyco_hydro_28"/>
    <property type="match status" value="1"/>
</dbReference>
<dbReference type="Proteomes" id="UP000447434">
    <property type="component" value="Chromosome 15"/>
</dbReference>
<dbReference type="SUPFAM" id="SSF51126">
    <property type="entry name" value="Pectin lyase-like"/>
    <property type="match status" value="1"/>
</dbReference>
<evidence type="ECO:0000256" key="9">
    <source>
        <dbReference type="RuleBase" id="RU361169"/>
    </source>
</evidence>
<evidence type="ECO:0000256" key="7">
    <source>
        <dbReference type="ARBA" id="ARBA00023316"/>
    </source>
</evidence>
<evidence type="ECO:0000256" key="8">
    <source>
        <dbReference type="PROSITE-ProRule" id="PRU10052"/>
    </source>
</evidence>
<evidence type="ECO:0000313" key="11">
    <source>
        <dbReference type="Proteomes" id="UP000447434"/>
    </source>
</evidence>
<name>A0A6A4PBD7_LUPAL</name>
<comment type="similarity">
    <text evidence="2 9">Belongs to the glycosyl hydrolase 28 family.</text>
</comment>
<comment type="subcellular location">
    <subcellularLocation>
        <location evidence="1">Secreted</location>
        <location evidence="1">Cell wall</location>
    </subcellularLocation>
</comment>
<keyword evidence="6 9" id="KW-0326">Glycosidase</keyword>
<keyword evidence="5 9" id="KW-0378">Hydrolase</keyword>
<evidence type="ECO:0000313" key="10">
    <source>
        <dbReference type="EMBL" id="KAE9599251.1"/>
    </source>
</evidence>
<keyword evidence="7" id="KW-0961">Cell wall biogenesis/degradation</keyword>
<dbReference type="Gene3D" id="2.160.20.10">
    <property type="entry name" value="Single-stranded right-handed beta-helix, Pectin lyase-like"/>
    <property type="match status" value="1"/>
</dbReference>
<keyword evidence="4" id="KW-0964">Secreted</keyword>
<dbReference type="AlphaFoldDB" id="A0A6A4PBD7"/>
<evidence type="ECO:0000256" key="1">
    <source>
        <dbReference type="ARBA" id="ARBA00004191"/>
    </source>
</evidence>
<proteinExistence type="inferred from homology"/>
<evidence type="ECO:0000256" key="2">
    <source>
        <dbReference type="ARBA" id="ARBA00008834"/>
    </source>
</evidence>
<dbReference type="InterPro" id="IPR000743">
    <property type="entry name" value="Glyco_hydro_28"/>
</dbReference>
<organism evidence="10 11">
    <name type="scientific">Lupinus albus</name>
    <name type="common">White lupine</name>
    <name type="synonym">Lupinus termis</name>
    <dbReference type="NCBI Taxonomy" id="3870"/>
    <lineage>
        <taxon>Eukaryota</taxon>
        <taxon>Viridiplantae</taxon>
        <taxon>Streptophyta</taxon>
        <taxon>Embryophyta</taxon>
        <taxon>Tracheophyta</taxon>
        <taxon>Spermatophyta</taxon>
        <taxon>Magnoliopsida</taxon>
        <taxon>eudicotyledons</taxon>
        <taxon>Gunneridae</taxon>
        <taxon>Pentapetalae</taxon>
        <taxon>rosids</taxon>
        <taxon>fabids</taxon>
        <taxon>Fabales</taxon>
        <taxon>Fabaceae</taxon>
        <taxon>Papilionoideae</taxon>
        <taxon>50 kb inversion clade</taxon>
        <taxon>genistoids sensu lato</taxon>
        <taxon>core genistoids</taxon>
        <taxon>Genisteae</taxon>
        <taxon>Lupinus</taxon>
    </lineage>
</organism>
<accession>A0A6A4PBD7</accession>
<gene>
    <name evidence="10" type="ORF">Lalb_Chr15g0089521</name>
</gene>
<dbReference type="InterPro" id="IPR012334">
    <property type="entry name" value="Pectin_lyas_fold"/>
</dbReference>
<dbReference type="InterPro" id="IPR011050">
    <property type="entry name" value="Pectin_lyase_fold/virulence"/>
</dbReference>
<sequence length="187" mass="20510">MQSLFFNKVTNGVIQNIRSLNSKGFHVFVTNCANIKLRRLHITAPSTSPNTDGIHVSHSINVKIFKSVIGTGDDCVSIIQGVNNVTINRVNCGPGHGISIGSLGKYQNELEVREVRVLNSTFVGTDNGLRIKTWPDKYPGAASHITFSDITMKNVKRPIIIDQEYQCSPANCNKKVSLISSSKQTIL</sequence>
<reference evidence="11" key="1">
    <citation type="journal article" date="2020" name="Nat. Commun.">
        <title>Genome sequence of the cluster root forming white lupin.</title>
        <authorList>
            <person name="Hufnagel B."/>
            <person name="Marques A."/>
            <person name="Soriano A."/>
            <person name="Marques L."/>
            <person name="Divol F."/>
            <person name="Doumas P."/>
            <person name="Sallet E."/>
            <person name="Mancinotti D."/>
            <person name="Carrere S."/>
            <person name="Marande W."/>
            <person name="Arribat S."/>
            <person name="Keller J."/>
            <person name="Huneau C."/>
            <person name="Blein T."/>
            <person name="Aime D."/>
            <person name="Laguerre M."/>
            <person name="Taylor J."/>
            <person name="Schubert V."/>
            <person name="Nelson M."/>
            <person name="Geu-Flores F."/>
            <person name="Crespi M."/>
            <person name="Gallardo-Guerrero K."/>
            <person name="Delaux P.-M."/>
            <person name="Salse J."/>
            <person name="Berges H."/>
            <person name="Guyot R."/>
            <person name="Gouzy J."/>
            <person name="Peret B."/>
        </authorList>
    </citation>
    <scope>NUCLEOTIDE SEQUENCE [LARGE SCALE GENOMIC DNA]</scope>
    <source>
        <strain evidence="11">cv. Amiga</strain>
    </source>
</reference>
<dbReference type="EMBL" id="WOCE01000015">
    <property type="protein sequence ID" value="KAE9599251.1"/>
    <property type="molecule type" value="Genomic_DNA"/>
</dbReference>
<evidence type="ECO:0000256" key="6">
    <source>
        <dbReference type="ARBA" id="ARBA00023295"/>
    </source>
</evidence>
<keyword evidence="11" id="KW-1185">Reference proteome</keyword>
<dbReference type="PANTHER" id="PTHR31375">
    <property type="match status" value="1"/>
</dbReference>
<dbReference type="GO" id="GO:0004650">
    <property type="term" value="F:polygalacturonase activity"/>
    <property type="evidence" value="ECO:0007669"/>
    <property type="project" value="InterPro"/>
</dbReference>
<feature type="active site" evidence="8">
    <location>
        <position position="96"/>
    </location>
</feature>
<dbReference type="SMART" id="SM00710">
    <property type="entry name" value="PbH1"/>
    <property type="match status" value="6"/>
</dbReference>
<keyword evidence="3" id="KW-0134">Cell wall</keyword>
<dbReference type="GO" id="GO:0005975">
    <property type="term" value="P:carbohydrate metabolic process"/>
    <property type="evidence" value="ECO:0007669"/>
    <property type="project" value="InterPro"/>
</dbReference>
<protein>
    <submittedName>
        <fullName evidence="10">Putative glycosidase</fullName>
    </submittedName>
</protein>
<evidence type="ECO:0000256" key="3">
    <source>
        <dbReference type="ARBA" id="ARBA00022512"/>
    </source>
</evidence>
<evidence type="ECO:0000256" key="4">
    <source>
        <dbReference type="ARBA" id="ARBA00022525"/>
    </source>
</evidence>
<dbReference type="PROSITE" id="PS00502">
    <property type="entry name" value="POLYGALACTURONASE"/>
    <property type="match status" value="1"/>
</dbReference>
<dbReference type="GO" id="GO:0071555">
    <property type="term" value="P:cell wall organization"/>
    <property type="evidence" value="ECO:0007669"/>
    <property type="project" value="UniProtKB-KW"/>
</dbReference>
<dbReference type="InterPro" id="IPR006626">
    <property type="entry name" value="PbH1"/>
</dbReference>
<comment type="caution">
    <text evidence="10">The sequence shown here is derived from an EMBL/GenBank/DDBJ whole genome shotgun (WGS) entry which is preliminary data.</text>
</comment>
<dbReference type="OrthoDB" id="187139at2759"/>
<evidence type="ECO:0000256" key="5">
    <source>
        <dbReference type="ARBA" id="ARBA00022801"/>
    </source>
</evidence>